<sequence length="125" mass="13912">MTNTSNIKIMISWSEDGLEDKELQAQTQKLIPEIKEVDGVETVNLVTVAEAPLGSKVFGPFSLGRLKTMVDPAKIKVLFEFVGDRMNGKAIELDVEANYKKLKLKVENEEELVTAIETAQKFIGE</sequence>
<dbReference type="EMBL" id="LMTZ01000125">
    <property type="protein sequence ID" value="KST64278.1"/>
    <property type="molecule type" value="Genomic_DNA"/>
</dbReference>
<proteinExistence type="predicted"/>
<organism evidence="2 3">
    <name type="scientific">Mastigocoleus testarum BC008</name>
    <dbReference type="NCBI Taxonomy" id="371196"/>
    <lineage>
        <taxon>Bacteria</taxon>
        <taxon>Bacillati</taxon>
        <taxon>Cyanobacteriota</taxon>
        <taxon>Cyanophyceae</taxon>
        <taxon>Nostocales</taxon>
        <taxon>Hapalosiphonaceae</taxon>
        <taxon>Mastigocoleus</taxon>
    </lineage>
</organism>
<dbReference type="OrthoDB" id="532149at2"/>
<dbReference type="AlphaFoldDB" id="A0A0V7ZJ15"/>
<protein>
    <submittedName>
        <fullName evidence="2">Uncharacterized protein</fullName>
    </submittedName>
</protein>
<keyword evidence="1" id="KW-0175">Coiled coil</keyword>
<dbReference type="Proteomes" id="UP000053372">
    <property type="component" value="Unassembled WGS sequence"/>
</dbReference>
<reference evidence="2 3" key="1">
    <citation type="journal article" date="2015" name="Genome Announc.">
        <title>Draft Genome of the Euendolithic (true boring) Cyanobacterium Mastigocoleus testarum strain BC008.</title>
        <authorList>
            <person name="Guida B.S."/>
            <person name="Garcia-Pichel F."/>
        </authorList>
    </citation>
    <scope>NUCLEOTIDE SEQUENCE [LARGE SCALE GENOMIC DNA]</scope>
    <source>
        <strain evidence="2 3">BC008</strain>
    </source>
</reference>
<comment type="caution">
    <text evidence="2">The sequence shown here is derived from an EMBL/GenBank/DDBJ whole genome shotgun (WGS) entry which is preliminary data.</text>
</comment>
<accession>A0A0V7ZJ15</accession>
<evidence type="ECO:0000313" key="3">
    <source>
        <dbReference type="Proteomes" id="UP000053372"/>
    </source>
</evidence>
<evidence type="ECO:0000256" key="1">
    <source>
        <dbReference type="SAM" id="Coils"/>
    </source>
</evidence>
<evidence type="ECO:0000313" key="2">
    <source>
        <dbReference type="EMBL" id="KST64278.1"/>
    </source>
</evidence>
<name>A0A0V7ZJ15_9CYAN</name>
<keyword evidence="3" id="KW-1185">Reference proteome</keyword>
<dbReference type="RefSeq" id="WP_027846125.1">
    <property type="nucleotide sequence ID" value="NZ_LMTZ01000125.1"/>
</dbReference>
<gene>
    <name evidence="2" type="ORF">BC008_16710</name>
</gene>
<feature type="coiled-coil region" evidence="1">
    <location>
        <begin position="92"/>
        <end position="119"/>
    </location>
</feature>